<feature type="region of interest" description="Disordered" evidence="1">
    <location>
        <begin position="464"/>
        <end position="549"/>
    </location>
</feature>
<evidence type="ECO:0000313" key="3">
    <source>
        <dbReference type="Proteomes" id="UP000234585"/>
    </source>
</evidence>
<evidence type="ECO:0000256" key="1">
    <source>
        <dbReference type="SAM" id="MobiDB-lite"/>
    </source>
</evidence>
<feature type="compositionally biased region" description="Basic and acidic residues" evidence="1">
    <location>
        <begin position="331"/>
        <end position="340"/>
    </location>
</feature>
<feature type="compositionally biased region" description="Pro residues" evidence="1">
    <location>
        <begin position="214"/>
        <end position="223"/>
    </location>
</feature>
<gene>
    <name evidence="2" type="ORF">BDW47DRAFT_101274</name>
</gene>
<feature type="compositionally biased region" description="Basic and acidic residues" evidence="1">
    <location>
        <begin position="464"/>
        <end position="483"/>
    </location>
</feature>
<dbReference type="OrthoDB" id="3946750at2759"/>
<dbReference type="EMBL" id="KZ559124">
    <property type="protein sequence ID" value="PLB40530.1"/>
    <property type="molecule type" value="Genomic_DNA"/>
</dbReference>
<feature type="compositionally biased region" description="Basic and acidic residues" evidence="1">
    <location>
        <begin position="308"/>
        <end position="319"/>
    </location>
</feature>
<accession>A0A2I2FIT3</accession>
<feature type="compositionally biased region" description="Polar residues" evidence="1">
    <location>
        <begin position="518"/>
        <end position="548"/>
    </location>
</feature>
<feature type="compositionally biased region" description="Polar residues" evidence="1">
    <location>
        <begin position="232"/>
        <end position="242"/>
    </location>
</feature>
<feature type="compositionally biased region" description="Polar residues" evidence="1">
    <location>
        <begin position="394"/>
        <end position="409"/>
    </location>
</feature>
<dbReference type="GeneID" id="36518779"/>
<organism evidence="2 3">
    <name type="scientific">Aspergillus candidus</name>
    <dbReference type="NCBI Taxonomy" id="41067"/>
    <lineage>
        <taxon>Eukaryota</taxon>
        <taxon>Fungi</taxon>
        <taxon>Dikarya</taxon>
        <taxon>Ascomycota</taxon>
        <taxon>Pezizomycotina</taxon>
        <taxon>Eurotiomycetes</taxon>
        <taxon>Eurotiomycetidae</taxon>
        <taxon>Eurotiales</taxon>
        <taxon>Aspergillaceae</taxon>
        <taxon>Aspergillus</taxon>
        <taxon>Aspergillus subgen. Circumdati</taxon>
    </lineage>
</organism>
<dbReference type="RefSeq" id="XP_024674542.1">
    <property type="nucleotide sequence ID" value="XM_024811619.1"/>
</dbReference>
<proteinExistence type="predicted"/>
<dbReference type="Proteomes" id="UP000234585">
    <property type="component" value="Unassembled WGS sequence"/>
</dbReference>
<name>A0A2I2FIT3_ASPCN</name>
<feature type="compositionally biased region" description="Low complexity" evidence="1">
    <location>
        <begin position="15"/>
        <end position="44"/>
    </location>
</feature>
<dbReference type="AlphaFoldDB" id="A0A2I2FIT3"/>
<protein>
    <recommendedName>
        <fullName evidence="4">Serine-threonine rich protein</fullName>
    </recommendedName>
</protein>
<feature type="region of interest" description="Disordered" evidence="1">
    <location>
        <begin position="627"/>
        <end position="695"/>
    </location>
</feature>
<feature type="compositionally biased region" description="Basic and acidic residues" evidence="1">
    <location>
        <begin position="680"/>
        <end position="692"/>
    </location>
</feature>
<feature type="region of interest" description="Disordered" evidence="1">
    <location>
        <begin position="200"/>
        <end position="439"/>
    </location>
</feature>
<reference evidence="2 3" key="1">
    <citation type="submission" date="2017-12" db="EMBL/GenBank/DDBJ databases">
        <authorList>
            <consortium name="DOE Joint Genome Institute"/>
            <person name="Haridas S."/>
            <person name="Kjaerbolling I."/>
            <person name="Vesth T.C."/>
            <person name="Frisvad J.C."/>
            <person name="Nybo J.L."/>
            <person name="Theobald S."/>
            <person name="Kuo A."/>
            <person name="Bowyer P."/>
            <person name="Matsuda Y."/>
            <person name="Mondo S."/>
            <person name="Lyhne E.K."/>
            <person name="Kogle M.E."/>
            <person name="Clum A."/>
            <person name="Lipzen A."/>
            <person name="Salamov A."/>
            <person name="Ngan C.Y."/>
            <person name="Daum C."/>
            <person name="Chiniquy J."/>
            <person name="Barry K."/>
            <person name="LaButti K."/>
            <person name="Simmons B.A."/>
            <person name="Magnuson J.K."/>
            <person name="Mortensen U.H."/>
            <person name="Larsen T.O."/>
            <person name="Grigoriev I.V."/>
            <person name="Baker S.E."/>
            <person name="Andersen M.R."/>
            <person name="Nordberg H.P."/>
            <person name="Cantor M.N."/>
            <person name="Hua S.X."/>
        </authorList>
    </citation>
    <scope>NUCLEOTIDE SEQUENCE [LARGE SCALE GENOMIC DNA]</scope>
    <source>
        <strain evidence="2 3">CBS 102.13</strain>
    </source>
</reference>
<feature type="compositionally biased region" description="Polar residues" evidence="1">
    <location>
        <begin position="200"/>
        <end position="213"/>
    </location>
</feature>
<dbReference type="STRING" id="41067.A0A2I2FIT3"/>
<keyword evidence="3" id="KW-1185">Reference proteome</keyword>
<evidence type="ECO:0008006" key="4">
    <source>
        <dbReference type="Google" id="ProtNLM"/>
    </source>
</evidence>
<feature type="compositionally biased region" description="Basic and acidic residues" evidence="1">
    <location>
        <begin position="383"/>
        <end position="393"/>
    </location>
</feature>
<evidence type="ECO:0000313" key="2">
    <source>
        <dbReference type="EMBL" id="PLB40530.1"/>
    </source>
</evidence>
<sequence length="752" mass="83566">MLRHVTVSGVRATRASNSTSLSPGSSGLAGRTTTTSTRPARSTAQVRAFWDHSHRRYRHTEEWERKRTERYRRLYQLKMRRAGQPPPPKHPSVMFNQHIPWWIPGWGWGRFKSGFSESESGSGAGRNPHKVFWESNPHKSFWETESARAKERMEQFRREIDADPHAALFGSRLVRPGAPGTYDNWFTDLCRTFLGLGSTAESKPVDTTASSRTSPPPPPPPPRTGDERMSDSEGSSGVNAFTESARVAEKNDMEFDPIIGRMVPKSKQSSDVIEENEQAEDTARRKPQRNGSRSHTGKAGFLSSVDSPPRRSEPQESLKDLNASHGALYGDHQEPRDFKQTRVHKSRGPLDTTAREQRPDATTQSIGPEASPPRENVASSGLDAKDTGKDTQEPQRQTESNGYLNSAPNSEALGGAPHSTTNIYQAPKSFVIDDSPDHLEPMLKERQEDLDILTANDIRASYEGKHFEGDLESRKQARKHMEDSFDSYVDPASEVDHQSLRQKYQRTEETGPAREASSGASSDELSQPEASTEQILGEQNVSDNTSPDTYLVLAYDPSTRRIQEAETSSSLHSTDGALHPTKVLRRLHHPAKFLPYFAQMHHGGYEIVSGGGDILVFRKTREAGEYGSAQFQDDLQRPNPYVRHDEDLYEPAPSTESASTTPPAHDTASDDAPDDAPSAFDKDTPESTEPPKARSRFGSALRRMFISGAATAATCYAIGVVVEFLRTGGEDGRGFDAFTEFESERRQRERSS</sequence>
<feature type="compositionally biased region" description="Basic and acidic residues" evidence="1">
    <location>
        <begin position="494"/>
        <end position="512"/>
    </location>
</feature>
<feature type="region of interest" description="Disordered" evidence="1">
    <location>
        <begin position="1"/>
        <end position="45"/>
    </location>
</feature>